<dbReference type="Proteomes" id="UP000050580">
    <property type="component" value="Unassembled WGS sequence"/>
</dbReference>
<gene>
    <name evidence="3" type="ORF">AAV94_00420</name>
</gene>
<feature type="transmembrane region" description="Helical" evidence="1">
    <location>
        <begin position="137"/>
        <end position="154"/>
    </location>
</feature>
<evidence type="ECO:0000313" key="3">
    <source>
        <dbReference type="EMBL" id="KKW69323.1"/>
    </source>
</evidence>
<dbReference type="Gene3D" id="1.10.3730.20">
    <property type="match status" value="2"/>
</dbReference>
<dbReference type="InterPro" id="IPR000620">
    <property type="entry name" value="EamA_dom"/>
</dbReference>
<evidence type="ECO:0000313" key="4">
    <source>
        <dbReference type="Proteomes" id="UP000050580"/>
    </source>
</evidence>
<dbReference type="EMBL" id="LBNQ01000007">
    <property type="protein sequence ID" value="KKW69323.1"/>
    <property type="molecule type" value="Genomic_DNA"/>
</dbReference>
<evidence type="ECO:0000256" key="1">
    <source>
        <dbReference type="SAM" id="Phobius"/>
    </source>
</evidence>
<dbReference type="PATRIC" id="fig|1610491.3.peg.87"/>
<keyword evidence="1" id="KW-1133">Transmembrane helix</keyword>
<name>A0A0U1Q3H2_9BURK</name>
<dbReference type="OrthoDB" id="148351at2"/>
<evidence type="ECO:0000259" key="2">
    <source>
        <dbReference type="Pfam" id="PF00892"/>
    </source>
</evidence>
<feature type="transmembrane region" description="Helical" evidence="1">
    <location>
        <begin position="166"/>
        <end position="185"/>
    </location>
</feature>
<proteinExistence type="predicted"/>
<feature type="domain" description="EamA" evidence="2">
    <location>
        <begin position="138"/>
        <end position="268"/>
    </location>
</feature>
<feature type="transmembrane region" description="Helical" evidence="1">
    <location>
        <begin position="27"/>
        <end position="51"/>
    </location>
</feature>
<feature type="transmembrane region" description="Helical" evidence="1">
    <location>
        <begin position="87"/>
        <end position="105"/>
    </location>
</feature>
<dbReference type="InterPro" id="IPR037185">
    <property type="entry name" value="EmrE-like"/>
</dbReference>
<dbReference type="PANTHER" id="PTHR22911:SF135">
    <property type="entry name" value="BLR4310 PROTEIN"/>
    <property type="match status" value="1"/>
</dbReference>
<dbReference type="Pfam" id="PF00892">
    <property type="entry name" value="EamA"/>
    <property type="match status" value="2"/>
</dbReference>
<dbReference type="GO" id="GO:0016020">
    <property type="term" value="C:membrane"/>
    <property type="evidence" value="ECO:0007669"/>
    <property type="project" value="InterPro"/>
</dbReference>
<organism evidence="3 4">
    <name type="scientific">Lampropedia cohaerens</name>
    <dbReference type="NCBI Taxonomy" id="1610491"/>
    <lineage>
        <taxon>Bacteria</taxon>
        <taxon>Pseudomonadati</taxon>
        <taxon>Pseudomonadota</taxon>
        <taxon>Betaproteobacteria</taxon>
        <taxon>Burkholderiales</taxon>
        <taxon>Comamonadaceae</taxon>
        <taxon>Lampropedia</taxon>
    </lineage>
</organism>
<dbReference type="AlphaFoldDB" id="A0A0U1Q3H2"/>
<sequence>MVLAMAAFALEDTFVKRAAASMPVSQVLALLGLGGMAVFWCLARTGGGVLVPQVLSPVMGLRALFEITGRLFFVLALALTPLSTTTVILQATPLVVVAAAALLFGERVGWRRWLAVLVGLGGVLVIVQPWSDGFSPLAILALIGMLGFAGRDLTSRMAPAGLGAPVLGFYGYLAVVVAALPVAGYTRAAWSWADQGAILAMLAAVAAGTSAYTCLMKAMRTGDVSAVTPLRYSRLLFGIALGVLFFGEALQPSTLVGAGLIVISGLFTLWRAPARR</sequence>
<feature type="transmembrane region" description="Helical" evidence="1">
    <location>
        <begin position="253"/>
        <end position="270"/>
    </location>
</feature>
<accession>A0A0U1Q3H2</accession>
<dbReference type="SUPFAM" id="SSF103481">
    <property type="entry name" value="Multidrug resistance efflux transporter EmrE"/>
    <property type="match status" value="2"/>
</dbReference>
<keyword evidence="1" id="KW-0812">Transmembrane</keyword>
<comment type="caution">
    <text evidence="3">The sequence shown here is derived from an EMBL/GenBank/DDBJ whole genome shotgun (WGS) entry which is preliminary data.</text>
</comment>
<protein>
    <submittedName>
        <fullName evidence="3">Membrane protein</fullName>
    </submittedName>
</protein>
<reference evidence="3 4" key="1">
    <citation type="submission" date="2015-05" db="EMBL/GenBank/DDBJ databases">
        <title>Draft genome sequence of Lampropedia sp. CT6, isolated from the microbial mat of a hot water spring, located at Manikaran, India.</title>
        <authorList>
            <person name="Tripathi C."/>
            <person name="Rani P."/>
            <person name="Mahato N.K."/>
            <person name="Lal R."/>
        </authorList>
    </citation>
    <scope>NUCLEOTIDE SEQUENCE [LARGE SCALE GENOMIC DNA]</scope>
    <source>
        <strain evidence="3 4">CT6</strain>
    </source>
</reference>
<feature type="transmembrane region" description="Helical" evidence="1">
    <location>
        <begin position="230"/>
        <end position="247"/>
    </location>
</feature>
<dbReference type="PANTHER" id="PTHR22911">
    <property type="entry name" value="ACYL-MALONYL CONDENSING ENZYME-RELATED"/>
    <property type="match status" value="1"/>
</dbReference>
<feature type="transmembrane region" description="Helical" evidence="1">
    <location>
        <begin position="112"/>
        <end position="131"/>
    </location>
</feature>
<feature type="domain" description="EamA" evidence="2">
    <location>
        <begin position="1"/>
        <end position="127"/>
    </location>
</feature>
<keyword evidence="4" id="KW-1185">Reference proteome</keyword>
<keyword evidence="1" id="KW-0472">Membrane</keyword>
<feature type="transmembrane region" description="Helical" evidence="1">
    <location>
        <begin position="197"/>
        <end position="218"/>
    </location>
</feature>